<protein>
    <recommendedName>
        <fullName evidence="2">AB hydrolase-1 domain-containing protein</fullName>
    </recommendedName>
</protein>
<gene>
    <name evidence="3" type="ORF">Ato02nite_076180</name>
</gene>
<organism evidence="3 4">
    <name type="scientific">Paractinoplanes toevensis</name>
    <dbReference type="NCBI Taxonomy" id="571911"/>
    <lineage>
        <taxon>Bacteria</taxon>
        <taxon>Bacillati</taxon>
        <taxon>Actinomycetota</taxon>
        <taxon>Actinomycetes</taxon>
        <taxon>Micromonosporales</taxon>
        <taxon>Micromonosporaceae</taxon>
        <taxon>Paractinoplanes</taxon>
    </lineage>
</organism>
<dbReference type="RefSeq" id="WP_246607925.1">
    <property type="nucleotide sequence ID" value="NZ_BOQN01000100.1"/>
</dbReference>
<dbReference type="EMBL" id="BOQN01000100">
    <property type="protein sequence ID" value="GIM95825.1"/>
    <property type="molecule type" value="Genomic_DNA"/>
</dbReference>
<dbReference type="Pfam" id="PF12697">
    <property type="entry name" value="Abhydrolase_6"/>
    <property type="match status" value="1"/>
</dbReference>
<dbReference type="Gene3D" id="3.40.50.1820">
    <property type="entry name" value="alpha/beta hydrolase"/>
    <property type="match status" value="1"/>
</dbReference>
<accession>A0A919W922</accession>
<keyword evidence="4" id="KW-1185">Reference proteome</keyword>
<proteinExistence type="predicted"/>
<sequence length="118" mass="13003">MKPIVLVHGFWVTPRSWEHWKAHYEAKGRQVIAPAYPGFEVEVEALNADPTPISDVTVPQIIAHYEEAIRALPEPRSSSGTRPAARSPRSCSTTGSARPAWPSTRRPPRGSGWCCCPS</sequence>
<evidence type="ECO:0000313" key="3">
    <source>
        <dbReference type="EMBL" id="GIM95825.1"/>
    </source>
</evidence>
<dbReference type="InterPro" id="IPR029058">
    <property type="entry name" value="AB_hydrolase_fold"/>
</dbReference>
<dbReference type="AlphaFoldDB" id="A0A919W922"/>
<dbReference type="GO" id="GO:0003824">
    <property type="term" value="F:catalytic activity"/>
    <property type="evidence" value="ECO:0007669"/>
    <property type="project" value="UniProtKB-ARBA"/>
</dbReference>
<reference evidence="3 4" key="1">
    <citation type="submission" date="2021-03" db="EMBL/GenBank/DDBJ databases">
        <title>Whole genome shotgun sequence of Actinoplanes toevensis NBRC 105298.</title>
        <authorList>
            <person name="Komaki H."/>
            <person name="Tamura T."/>
        </authorList>
    </citation>
    <scope>NUCLEOTIDE SEQUENCE [LARGE SCALE GENOMIC DNA]</scope>
    <source>
        <strain evidence="3 4">NBRC 105298</strain>
    </source>
</reference>
<dbReference type="InterPro" id="IPR000073">
    <property type="entry name" value="AB_hydrolase_1"/>
</dbReference>
<evidence type="ECO:0000259" key="2">
    <source>
        <dbReference type="Pfam" id="PF12697"/>
    </source>
</evidence>
<evidence type="ECO:0000256" key="1">
    <source>
        <dbReference type="SAM" id="MobiDB-lite"/>
    </source>
</evidence>
<name>A0A919W922_9ACTN</name>
<feature type="domain" description="AB hydrolase-1" evidence="2">
    <location>
        <begin position="4"/>
        <end position="73"/>
    </location>
</feature>
<dbReference type="Proteomes" id="UP000677082">
    <property type="component" value="Unassembled WGS sequence"/>
</dbReference>
<feature type="region of interest" description="Disordered" evidence="1">
    <location>
        <begin position="72"/>
        <end position="118"/>
    </location>
</feature>
<dbReference type="SUPFAM" id="SSF53474">
    <property type="entry name" value="alpha/beta-Hydrolases"/>
    <property type="match status" value="1"/>
</dbReference>
<evidence type="ECO:0000313" key="4">
    <source>
        <dbReference type="Proteomes" id="UP000677082"/>
    </source>
</evidence>
<comment type="caution">
    <text evidence="3">The sequence shown here is derived from an EMBL/GenBank/DDBJ whole genome shotgun (WGS) entry which is preliminary data.</text>
</comment>